<evidence type="ECO:0000313" key="2">
    <source>
        <dbReference type="Proteomes" id="UP000465062"/>
    </source>
</evidence>
<organism evidence="1 2">
    <name type="scientific">Rossellomorea vietnamensis</name>
    <dbReference type="NCBI Taxonomy" id="218284"/>
    <lineage>
        <taxon>Bacteria</taxon>
        <taxon>Bacillati</taxon>
        <taxon>Bacillota</taxon>
        <taxon>Bacilli</taxon>
        <taxon>Bacillales</taxon>
        <taxon>Bacillaceae</taxon>
        <taxon>Rossellomorea</taxon>
    </lineage>
</organism>
<dbReference type="AlphaFoldDB" id="A0A6I6ULA0"/>
<reference evidence="1 2" key="1">
    <citation type="submission" date="2019-06" db="EMBL/GenBank/DDBJ databases">
        <title>An operon consisting of a P-type ATPase gene and a transcriptional regular gene given the different cadmium resistance in Bacillus vietamensis 151-6 and Bacillus marisflavi 151-25.</title>
        <authorList>
            <person name="Yu X."/>
        </authorList>
    </citation>
    <scope>NUCLEOTIDE SEQUENCE [LARGE SCALE GENOMIC DNA]</scope>
    <source>
        <strain evidence="1 2">151-6</strain>
    </source>
</reference>
<gene>
    <name evidence="1" type="ORF">FHE72_17950</name>
</gene>
<dbReference type="Pfam" id="PF00106">
    <property type="entry name" value="adh_short"/>
    <property type="match status" value="1"/>
</dbReference>
<evidence type="ECO:0000313" key="1">
    <source>
        <dbReference type="EMBL" id="QHE63864.1"/>
    </source>
</evidence>
<sequence length="218" mass="23186">MMNKTIVIIGAGKGISYETAKKFGLKSYKVALISRTLSSLQKLESDLAAHGIIAKGFQGDVSSESSMKKALSEVRAAFGDEIEVLWYNAASIQPGQPTALNVEDFVYDFKVNVAGALVAVQEIIPSMKKDSGSILLTGGGLSLYPSADVASLSVGKAGLRNLAYSLNPELTSKGIYVGTLTINGFVQEDTYFSGDKIAGALFKMHEDKGDVEVVYEEA</sequence>
<protein>
    <submittedName>
        <fullName evidence="1">SDR family NAD(P)-dependent oxidoreductase</fullName>
    </submittedName>
</protein>
<dbReference type="EMBL" id="CP047394">
    <property type="protein sequence ID" value="QHE63864.1"/>
    <property type="molecule type" value="Genomic_DNA"/>
</dbReference>
<dbReference type="InterPro" id="IPR036291">
    <property type="entry name" value="NAD(P)-bd_dom_sf"/>
</dbReference>
<dbReference type="KEGG" id="bvq:FHE72_17950"/>
<dbReference type="InterPro" id="IPR002347">
    <property type="entry name" value="SDR_fam"/>
</dbReference>
<dbReference type="SUPFAM" id="SSF51735">
    <property type="entry name" value="NAD(P)-binding Rossmann-fold domains"/>
    <property type="match status" value="1"/>
</dbReference>
<proteinExistence type="predicted"/>
<dbReference type="PANTHER" id="PTHR43431:SF1">
    <property type="entry name" value="OS08G0476300 PROTEIN"/>
    <property type="match status" value="1"/>
</dbReference>
<accession>A0A6I6ULA0</accession>
<dbReference type="Gene3D" id="3.40.50.720">
    <property type="entry name" value="NAD(P)-binding Rossmann-like Domain"/>
    <property type="match status" value="1"/>
</dbReference>
<name>A0A6I6ULA0_9BACI</name>
<dbReference type="PANTHER" id="PTHR43431">
    <property type="entry name" value="OXIDOREDUCTASE, SHORT CHAIN DEHYDROGENASE/REDUCTASE FAMILY (AFU_ORTHOLOGUE AFUA_5G14000)"/>
    <property type="match status" value="1"/>
</dbReference>
<dbReference type="Proteomes" id="UP000465062">
    <property type="component" value="Chromosome"/>
</dbReference>